<dbReference type="GO" id="GO:0000139">
    <property type="term" value="C:Golgi membrane"/>
    <property type="evidence" value="ECO:0007669"/>
    <property type="project" value="UniProtKB-SubCell"/>
</dbReference>
<evidence type="ECO:0000256" key="7">
    <source>
        <dbReference type="ARBA" id="ARBA00022989"/>
    </source>
</evidence>
<comment type="caution">
    <text evidence="12">The sequence shown here is derived from an EMBL/GenBank/DDBJ whole genome shotgun (WGS) entry which is preliminary data.</text>
</comment>
<keyword evidence="5 11" id="KW-0812">Transmembrane</keyword>
<organism evidence="12 13">
    <name type="scientific">Candidula unifasciata</name>
    <dbReference type="NCBI Taxonomy" id="100452"/>
    <lineage>
        <taxon>Eukaryota</taxon>
        <taxon>Metazoa</taxon>
        <taxon>Spiralia</taxon>
        <taxon>Lophotrochozoa</taxon>
        <taxon>Mollusca</taxon>
        <taxon>Gastropoda</taxon>
        <taxon>Heterobranchia</taxon>
        <taxon>Euthyneura</taxon>
        <taxon>Panpulmonata</taxon>
        <taxon>Eupulmonata</taxon>
        <taxon>Stylommatophora</taxon>
        <taxon>Helicina</taxon>
        <taxon>Helicoidea</taxon>
        <taxon>Geomitridae</taxon>
        <taxon>Candidula</taxon>
    </lineage>
</organism>
<dbReference type="Proteomes" id="UP000678393">
    <property type="component" value="Unassembled WGS sequence"/>
</dbReference>
<reference evidence="12" key="1">
    <citation type="submission" date="2021-04" db="EMBL/GenBank/DDBJ databases">
        <authorList>
            <consortium name="Molecular Ecology Group"/>
        </authorList>
    </citation>
    <scope>NUCLEOTIDE SEQUENCE</scope>
</reference>
<evidence type="ECO:0000256" key="3">
    <source>
        <dbReference type="ARBA" id="ARBA00022676"/>
    </source>
</evidence>
<keyword evidence="3 11" id="KW-0328">Glycosyltransferase</keyword>
<dbReference type="GO" id="GO:0006493">
    <property type="term" value="P:protein O-linked glycosylation"/>
    <property type="evidence" value="ECO:0007669"/>
    <property type="project" value="TreeGrafter"/>
</dbReference>
<dbReference type="EMBL" id="CAJHNH020002057">
    <property type="protein sequence ID" value="CAG5125433.1"/>
    <property type="molecule type" value="Genomic_DNA"/>
</dbReference>
<dbReference type="GO" id="GO:0016758">
    <property type="term" value="F:hexosyltransferase activity"/>
    <property type="evidence" value="ECO:0007669"/>
    <property type="project" value="InterPro"/>
</dbReference>
<dbReference type="OrthoDB" id="2139606at2759"/>
<protein>
    <recommendedName>
        <fullName evidence="11">Hexosyltransferase</fullName>
        <ecNumber evidence="11">2.4.1.-</ecNumber>
    </recommendedName>
</protein>
<proteinExistence type="inferred from homology"/>
<dbReference type="PANTHER" id="PTHR11214:SF379">
    <property type="entry name" value="HEXOSYLTRANSFERASE-RELATED"/>
    <property type="match status" value="1"/>
</dbReference>
<dbReference type="FunFam" id="3.90.550.50:FF:000001">
    <property type="entry name" value="Hexosyltransferase"/>
    <property type="match status" value="1"/>
</dbReference>
<evidence type="ECO:0000256" key="10">
    <source>
        <dbReference type="ARBA" id="ARBA00023180"/>
    </source>
</evidence>
<accession>A0A8S3Z7S6</accession>
<evidence type="ECO:0000256" key="4">
    <source>
        <dbReference type="ARBA" id="ARBA00022679"/>
    </source>
</evidence>
<keyword evidence="8 11" id="KW-0333">Golgi apparatus</keyword>
<evidence type="ECO:0000256" key="8">
    <source>
        <dbReference type="ARBA" id="ARBA00023034"/>
    </source>
</evidence>
<dbReference type="EC" id="2.4.1.-" evidence="11"/>
<evidence type="ECO:0000256" key="1">
    <source>
        <dbReference type="ARBA" id="ARBA00004323"/>
    </source>
</evidence>
<evidence type="ECO:0000313" key="13">
    <source>
        <dbReference type="Proteomes" id="UP000678393"/>
    </source>
</evidence>
<keyword evidence="7 11" id="KW-1133">Transmembrane helix</keyword>
<evidence type="ECO:0000256" key="9">
    <source>
        <dbReference type="ARBA" id="ARBA00023136"/>
    </source>
</evidence>
<evidence type="ECO:0000256" key="2">
    <source>
        <dbReference type="ARBA" id="ARBA00008661"/>
    </source>
</evidence>
<dbReference type="PANTHER" id="PTHR11214">
    <property type="entry name" value="BETA-1,3-N-ACETYLGLUCOSAMINYLTRANSFERASE"/>
    <property type="match status" value="1"/>
</dbReference>
<keyword evidence="10" id="KW-0325">Glycoprotein</keyword>
<evidence type="ECO:0000256" key="5">
    <source>
        <dbReference type="ARBA" id="ARBA00022692"/>
    </source>
</evidence>
<dbReference type="InterPro" id="IPR002659">
    <property type="entry name" value="Glyco_trans_31"/>
</dbReference>
<evidence type="ECO:0000313" key="12">
    <source>
        <dbReference type="EMBL" id="CAG5125433.1"/>
    </source>
</evidence>
<name>A0A8S3Z7S6_9EUPU</name>
<gene>
    <name evidence="12" type="ORF">CUNI_LOCUS10991</name>
</gene>
<comment type="subcellular location">
    <subcellularLocation>
        <location evidence="1 11">Golgi apparatus membrane</location>
        <topology evidence="1 11">Single-pass type II membrane protein</topology>
    </subcellularLocation>
</comment>
<evidence type="ECO:0000256" key="11">
    <source>
        <dbReference type="RuleBase" id="RU363063"/>
    </source>
</evidence>
<sequence length="389" mass="44505">MRCISCTKRKLWWSSFALLAVSVTILSNVAILARLFLSTYKQRLNAVSPAHGFYHLRFAQNFHTDIQKPSTTHTLEFLATSVTRSVTDARPTYRSHDEIHEAEGYFSNQTLPSYLREGLLKPGTKEEAIARKLMSVRRHKIVNSHHYGYRINPLHVCANKVVEIVLCVVSAVKNVNFRHRFRYAIKSGYAGIWNEINQVVLLFFLGLPTGDDSQSLQEMVNNESLVYGDIVQGTYLDTYRNLSIKTVSILKWVSTYCSNANFVIKTDDDCDVNIPLMITELHKKQQEVPLFILGKVSRKLTPVRIAKSKWYIPRSLYGEDKFPTFMYGGSQGYPTAVAKLLYEASLRIPLFWLEDVYISGICASMLNIPRFDSPAFYFSHFPPPSETEY</sequence>
<keyword evidence="4" id="KW-0808">Transferase</keyword>
<dbReference type="Pfam" id="PF01762">
    <property type="entry name" value="Galactosyl_T"/>
    <property type="match status" value="1"/>
</dbReference>
<dbReference type="Gene3D" id="3.90.550.50">
    <property type="match status" value="1"/>
</dbReference>
<keyword evidence="13" id="KW-1185">Reference proteome</keyword>
<evidence type="ECO:0000256" key="6">
    <source>
        <dbReference type="ARBA" id="ARBA00022968"/>
    </source>
</evidence>
<dbReference type="AlphaFoldDB" id="A0A8S3Z7S6"/>
<comment type="similarity">
    <text evidence="2 11">Belongs to the glycosyltransferase 31 family.</text>
</comment>
<keyword evidence="6 11" id="KW-0735">Signal-anchor</keyword>
<feature type="transmembrane region" description="Helical" evidence="11">
    <location>
        <begin position="12"/>
        <end position="37"/>
    </location>
</feature>
<keyword evidence="9 11" id="KW-0472">Membrane</keyword>